<reference evidence="2" key="2">
    <citation type="journal article" date="2022" name="Microbiol. Resour. Announc.">
        <title>Metagenome Sequencing to Explore Phylogenomics of Terrestrial Cyanobacteria.</title>
        <authorList>
            <person name="Ward R.D."/>
            <person name="Stajich J.E."/>
            <person name="Johansen J.R."/>
            <person name="Huntemann M."/>
            <person name="Clum A."/>
            <person name="Foster B."/>
            <person name="Foster B."/>
            <person name="Roux S."/>
            <person name="Palaniappan K."/>
            <person name="Varghese N."/>
            <person name="Mukherjee S."/>
            <person name="Reddy T.B.K."/>
            <person name="Daum C."/>
            <person name="Copeland A."/>
            <person name="Chen I.A."/>
            <person name="Ivanova N.N."/>
            <person name="Kyrpides N.C."/>
            <person name="Shapiro N."/>
            <person name="Eloe-Fadrosh E.A."/>
            <person name="Pietrasiak N."/>
        </authorList>
    </citation>
    <scope>NUCLEOTIDE SEQUENCE</scope>
    <source>
        <strain evidence="2">GSE-TBD4-15B</strain>
    </source>
</reference>
<reference evidence="2" key="1">
    <citation type="submission" date="2021-05" db="EMBL/GenBank/DDBJ databases">
        <authorList>
            <person name="Pietrasiak N."/>
            <person name="Ward R."/>
            <person name="Stajich J.E."/>
            <person name="Kurbessoian T."/>
        </authorList>
    </citation>
    <scope>NUCLEOTIDE SEQUENCE</scope>
    <source>
        <strain evidence="2">GSE-TBD4-15B</strain>
    </source>
</reference>
<dbReference type="Proteomes" id="UP000707356">
    <property type="component" value="Unassembled WGS sequence"/>
</dbReference>
<feature type="transmembrane region" description="Helical" evidence="1">
    <location>
        <begin position="65"/>
        <end position="87"/>
    </location>
</feature>
<feature type="transmembrane region" description="Helical" evidence="1">
    <location>
        <begin position="21"/>
        <end position="45"/>
    </location>
</feature>
<dbReference type="AlphaFoldDB" id="A0A951P7T3"/>
<keyword evidence="1" id="KW-1133">Transmembrane helix</keyword>
<evidence type="ECO:0000256" key="1">
    <source>
        <dbReference type="SAM" id="Phobius"/>
    </source>
</evidence>
<protein>
    <submittedName>
        <fullName evidence="2">DUF2127 domain-containing protein</fullName>
    </submittedName>
</protein>
<proteinExistence type="predicted"/>
<gene>
    <name evidence="2" type="ORF">KME07_02585</name>
</gene>
<sequence length="166" mass="18105">MSLPAHPPLLIRIIALQKGAFAFLLLLIAVGSILSWRNYSLLTIWAEQDALTAEFALVDWMLEKIVHLGVPTLKLVAVASGFYGMLLGTAAVGLWLGKLWADPMFVGLVGLLIPFETYEVIHEASLPKLALFIGNLIVFSVLLSHWLRAVKLRASGQAETLGESTL</sequence>
<evidence type="ECO:0000313" key="3">
    <source>
        <dbReference type="Proteomes" id="UP000707356"/>
    </source>
</evidence>
<feature type="transmembrane region" description="Helical" evidence="1">
    <location>
        <begin position="129"/>
        <end position="147"/>
    </location>
</feature>
<dbReference type="EMBL" id="JAHHHV010000010">
    <property type="protein sequence ID" value="MBW4464314.1"/>
    <property type="molecule type" value="Genomic_DNA"/>
</dbReference>
<evidence type="ECO:0000313" key="2">
    <source>
        <dbReference type="EMBL" id="MBW4464314.1"/>
    </source>
</evidence>
<keyword evidence="1" id="KW-0472">Membrane</keyword>
<dbReference type="Pfam" id="PF09900">
    <property type="entry name" value="DUF2127"/>
    <property type="match status" value="1"/>
</dbReference>
<name>A0A951P7T3_9CYAN</name>
<accession>A0A951P7T3</accession>
<comment type="caution">
    <text evidence="2">The sequence shown here is derived from an EMBL/GenBank/DDBJ whole genome shotgun (WGS) entry which is preliminary data.</text>
</comment>
<organism evidence="2 3">
    <name type="scientific">Pegethrix bostrychoides GSE-TBD4-15B</name>
    <dbReference type="NCBI Taxonomy" id="2839662"/>
    <lineage>
        <taxon>Bacteria</taxon>
        <taxon>Bacillati</taxon>
        <taxon>Cyanobacteriota</taxon>
        <taxon>Cyanophyceae</taxon>
        <taxon>Oculatellales</taxon>
        <taxon>Oculatellaceae</taxon>
        <taxon>Pegethrix</taxon>
    </lineage>
</organism>
<keyword evidence="1" id="KW-0812">Transmembrane</keyword>
<dbReference type="InterPro" id="IPR021125">
    <property type="entry name" value="DUF2127"/>
</dbReference>